<dbReference type="CDD" id="cd07812">
    <property type="entry name" value="SRPBCC"/>
    <property type="match status" value="1"/>
</dbReference>
<dbReference type="Proteomes" id="UP001596138">
    <property type="component" value="Unassembled WGS sequence"/>
</dbReference>
<name>A0ABW1SZT9_9ACTN</name>
<keyword evidence="2" id="KW-1185">Reference proteome</keyword>
<dbReference type="InterPro" id="IPR019587">
    <property type="entry name" value="Polyketide_cyclase/dehydratase"/>
</dbReference>
<evidence type="ECO:0000313" key="2">
    <source>
        <dbReference type="Proteomes" id="UP001596138"/>
    </source>
</evidence>
<dbReference type="Pfam" id="PF10604">
    <property type="entry name" value="Polyketide_cyc2"/>
    <property type="match status" value="1"/>
</dbReference>
<comment type="caution">
    <text evidence="1">The sequence shown here is derived from an EMBL/GenBank/DDBJ whole genome shotgun (WGS) entry which is preliminary data.</text>
</comment>
<protein>
    <submittedName>
        <fullName evidence="1">SRPBCC family protein</fullName>
    </submittedName>
</protein>
<dbReference type="EMBL" id="JBHSTI010000008">
    <property type="protein sequence ID" value="MFC6237340.1"/>
    <property type="molecule type" value="Genomic_DNA"/>
</dbReference>
<sequence length="153" mass="16837">MTVEVSVRIAAPPGLVYSLVADLSRMHEWSPETTEVRWLDGATGPVVGARFRGSNRNGRRAWSTTCTILALDPPREIAWRVSAYGLRVSRWSYRVEPGDDGGTVLTESTDDERTSLLRLAAPAATGVSDRGEHNRRTMTETLERIRAAAEAGR</sequence>
<dbReference type="Gene3D" id="3.30.530.20">
    <property type="match status" value="1"/>
</dbReference>
<evidence type="ECO:0000313" key="1">
    <source>
        <dbReference type="EMBL" id="MFC6237340.1"/>
    </source>
</evidence>
<proteinExistence type="predicted"/>
<organism evidence="1 2">
    <name type="scientific">Longivirga aurantiaca</name>
    <dbReference type="NCBI Taxonomy" id="1837743"/>
    <lineage>
        <taxon>Bacteria</taxon>
        <taxon>Bacillati</taxon>
        <taxon>Actinomycetota</taxon>
        <taxon>Actinomycetes</taxon>
        <taxon>Sporichthyales</taxon>
        <taxon>Sporichthyaceae</taxon>
        <taxon>Longivirga</taxon>
    </lineage>
</organism>
<dbReference type="InterPro" id="IPR023393">
    <property type="entry name" value="START-like_dom_sf"/>
</dbReference>
<gene>
    <name evidence="1" type="ORF">ACFQGU_05595</name>
</gene>
<accession>A0ABW1SZT9</accession>
<reference evidence="2" key="1">
    <citation type="journal article" date="2019" name="Int. J. Syst. Evol. Microbiol.">
        <title>The Global Catalogue of Microorganisms (GCM) 10K type strain sequencing project: providing services to taxonomists for standard genome sequencing and annotation.</title>
        <authorList>
            <consortium name="The Broad Institute Genomics Platform"/>
            <consortium name="The Broad Institute Genome Sequencing Center for Infectious Disease"/>
            <person name="Wu L."/>
            <person name="Ma J."/>
        </authorList>
    </citation>
    <scope>NUCLEOTIDE SEQUENCE [LARGE SCALE GENOMIC DNA]</scope>
    <source>
        <strain evidence="2">CGMCC 4.7317</strain>
    </source>
</reference>
<dbReference type="RefSeq" id="WP_386764557.1">
    <property type="nucleotide sequence ID" value="NZ_JBHSTI010000008.1"/>
</dbReference>
<dbReference type="SUPFAM" id="SSF55961">
    <property type="entry name" value="Bet v1-like"/>
    <property type="match status" value="1"/>
</dbReference>